<keyword evidence="2" id="KW-0067">ATP-binding</keyword>
<evidence type="ECO:0000313" key="3">
    <source>
        <dbReference type="EMBL" id="MDR9762659.1"/>
    </source>
</evidence>
<dbReference type="GO" id="GO:0005737">
    <property type="term" value="C:cytoplasm"/>
    <property type="evidence" value="ECO:0007669"/>
    <property type="project" value="TreeGrafter"/>
</dbReference>
<dbReference type="InterPro" id="IPR027417">
    <property type="entry name" value="P-loop_NTPase"/>
</dbReference>
<dbReference type="SUPFAM" id="SSF52540">
    <property type="entry name" value="P-loop containing nucleoside triphosphate hydrolases"/>
    <property type="match status" value="1"/>
</dbReference>
<dbReference type="GO" id="GO:0005524">
    <property type="term" value="F:ATP binding"/>
    <property type="evidence" value="ECO:0007669"/>
    <property type="project" value="UniProtKB-KW"/>
</dbReference>
<organism evidence="3 4">
    <name type="scientific">Rhizobium redzepovicii</name>
    <dbReference type="NCBI Taxonomy" id="2867518"/>
    <lineage>
        <taxon>Bacteria</taxon>
        <taxon>Pseudomonadati</taxon>
        <taxon>Pseudomonadota</taxon>
        <taxon>Alphaproteobacteria</taxon>
        <taxon>Hyphomicrobiales</taxon>
        <taxon>Rhizobiaceae</taxon>
        <taxon>Rhizobium/Agrobacterium group</taxon>
        <taxon>Rhizobium</taxon>
    </lineage>
</organism>
<protein>
    <submittedName>
        <fullName evidence="3">Cell division protein ZapE</fullName>
    </submittedName>
</protein>
<evidence type="ECO:0000256" key="2">
    <source>
        <dbReference type="ARBA" id="ARBA00022840"/>
    </source>
</evidence>
<keyword evidence="1" id="KW-0547">Nucleotide-binding</keyword>
<reference evidence="4" key="1">
    <citation type="submission" date="2023-07" db="EMBL/GenBank/DDBJ databases">
        <title>Genomic characterization of faba bean (Vicia faba) microsymbionts in Mexican soils.</title>
        <authorList>
            <person name="Rivera Orduna F.N."/>
            <person name="Guevara-Luna J."/>
            <person name="Yan J."/>
            <person name="Arroyo-Herrera I."/>
            <person name="Li Y."/>
            <person name="Vasquez-Murrieta M.S."/>
            <person name="Wang E.T."/>
        </authorList>
    </citation>
    <scope>NUCLEOTIDE SEQUENCE [LARGE SCALE GENOMIC DNA]</scope>
    <source>
        <strain evidence="4">CH6</strain>
    </source>
</reference>
<comment type="caution">
    <text evidence="3">The sequence shown here is derived from an EMBL/GenBank/DDBJ whole genome shotgun (WGS) entry which is preliminary data.</text>
</comment>
<dbReference type="Pfam" id="PF03969">
    <property type="entry name" value="AFG1_ATPase"/>
    <property type="match status" value="1"/>
</dbReference>
<dbReference type="NCBIfam" id="NF040713">
    <property type="entry name" value="ZapE"/>
    <property type="match status" value="1"/>
</dbReference>
<dbReference type="AlphaFoldDB" id="A0AAW8P947"/>
<gene>
    <name evidence="3" type="primary">zapE</name>
    <name evidence="3" type="ORF">RJJ37_23930</name>
</gene>
<dbReference type="InterPro" id="IPR005654">
    <property type="entry name" value="ATPase_AFG1-like"/>
</dbReference>
<name>A0AAW8P947_9HYPH</name>
<evidence type="ECO:0000256" key="1">
    <source>
        <dbReference type="ARBA" id="ARBA00022741"/>
    </source>
</evidence>
<keyword evidence="4" id="KW-1185">Reference proteome</keyword>
<proteinExistence type="predicted"/>
<sequence>MQPMPDYALSVCEQLKSLTLSGALQVDAAQMDVAKSLDRVLAGLKQQRPAAKSSALGWLFAAKKKSAAGIKGLYIHGSVGRGKTMLMDMFFSMAPCKKKRRAHFHEFMADVHNRIATHRLKLKNGETKQADPMPPVAAALYEEAELLCFDEFTVTDIADAMILSRLFSELFARGCVLVATSNVEPDNLYPDGLNRGLFLPFVALLKQHVDVVTLDSPTDYRMEKLSSQPVYLVPINDHNDMAMDASWTQALHGRKAQPLDIPMKGRHIHVPLAAERMARFSFIDLCDRPLGAVDFLAIAERFDTVFLDHVPLLGPEKRNQIKRFIIMVDTFYDHAVRLYISAAAMPEELLLHRRGTEGFEFDRTASRLFEMRSAEYLALHPRSAPPNNNLVT</sequence>
<dbReference type="PANTHER" id="PTHR12169">
    <property type="entry name" value="ATPASE N2B"/>
    <property type="match status" value="1"/>
</dbReference>
<dbReference type="Gene3D" id="3.40.50.300">
    <property type="entry name" value="P-loop containing nucleotide triphosphate hydrolases"/>
    <property type="match status" value="1"/>
</dbReference>
<dbReference type="Proteomes" id="UP001269402">
    <property type="component" value="Unassembled WGS sequence"/>
</dbReference>
<evidence type="ECO:0000313" key="4">
    <source>
        <dbReference type="Proteomes" id="UP001269402"/>
    </source>
</evidence>
<accession>A0AAW8P947</accession>
<keyword evidence="3" id="KW-0132">Cell division</keyword>
<dbReference type="GO" id="GO:0016887">
    <property type="term" value="F:ATP hydrolysis activity"/>
    <property type="evidence" value="ECO:0007669"/>
    <property type="project" value="InterPro"/>
</dbReference>
<keyword evidence="3" id="KW-0131">Cell cycle</keyword>
<dbReference type="EMBL" id="JAVLSH010000011">
    <property type="protein sequence ID" value="MDR9762659.1"/>
    <property type="molecule type" value="Genomic_DNA"/>
</dbReference>
<dbReference type="PANTHER" id="PTHR12169:SF6">
    <property type="entry name" value="AFG1-LIKE ATPASE"/>
    <property type="match status" value="1"/>
</dbReference>
<dbReference type="GO" id="GO:0051301">
    <property type="term" value="P:cell division"/>
    <property type="evidence" value="ECO:0007669"/>
    <property type="project" value="UniProtKB-KW"/>
</dbReference>